<sequence length="271" mass="29954">MNIRHPDIAFFHQLANRAAQETLPRFLSSHHLNIDTKVKEGVSFDPVTEADRQAEIAMRALINTVYPSHSVLGEEFGLSDESGKNGESDYQWILDPVDGTRPFLLGLPVWGTLMGLTYREQAIMGMMSQPYTGERFWADGERSWHSSPHGTFVMKTRKNITLENAILHTNSPEPISRFPSVKLTALMDRVLMTRFGGECYAMAMVAAGRIDLCFDYALQPYDIAAFIPIIEQAGGCVTTLDGGRPEKGGAILASGCPRLHQQALAILNGND</sequence>
<feature type="binding site" evidence="2">
    <location>
        <position position="98"/>
    </location>
    <ligand>
        <name>Mg(2+)</name>
        <dbReference type="ChEBI" id="CHEBI:18420"/>
        <label>1</label>
        <note>catalytic</note>
    </ligand>
</feature>
<dbReference type="GO" id="GO:0006020">
    <property type="term" value="P:inositol metabolic process"/>
    <property type="evidence" value="ECO:0007669"/>
    <property type="project" value="TreeGrafter"/>
</dbReference>
<evidence type="ECO:0000313" key="3">
    <source>
        <dbReference type="EMBL" id="OBU11576.1"/>
    </source>
</evidence>
<comment type="cofactor">
    <cofactor evidence="2">
        <name>Mg(2+)</name>
        <dbReference type="ChEBI" id="CHEBI:18420"/>
    </cofactor>
</comment>
<dbReference type="EMBL" id="LZEX01000001">
    <property type="protein sequence ID" value="OBU11576.1"/>
    <property type="molecule type" value="Genomic_DNA"/>
</dbReference>
<dbReference type="Gene3D" id="3.40.190.80">
    <property type="match status" value="1"/>
</dbReference>
<dbReference type="GO" id="GO:0007165">
    <property type="term" value="P:signal transduction"/>
    <property type="evidence" value="ECO:0007669"/>
    <property type="project" value="TreeGrafter"/>
</dbReference>
<gene>
    <name evidence="3" type="ORF">AYY17_02325</name>
</gene>
<dbReference type="GO" id="GO:0046872">
    <property type="term" value="F:metal ion binding"/>
    <property type="evidence" value="ECO:0007669"/>
    <property type="project" value="UniProtKB-KW"/>
</dbReference>
<evidence type="ECO:0000256" key="1">
    <source>
        <dbReference type="ARBA" id="ARBA00009759"/>
    </source>
</evidence>
<dbReference type="GO" id="GO:0008934">
    <property type="term" value="F:inositol monophosphate 1-phosphatase activity"/>
    <property type="evidence" value="ECO:0007669"/>
    <property type="project" value="TreeGrafter"/>
</dbReference>
<accession>A0A1B8HQ32</accession>
<evidence type="ECO:0000313" key="4">
    <source>
        <dbReference type="Proteomes" id="UP000092247"/>
    </source>
</evidence>
<organism evidence="3 4">
    <name type="scientific">Morganella psychrotolerans</name>
    <dbReference type="NCBI Taxonomy" id="368603"/>
    <lineage>
        <taxon>Bacteria</taxon>
        <taxon>Pseudomonadati</taxon>
        <taxon>Pseudomonadota</taxon>
        <taxon>Gammaproteobacteria</taxon>
        <taxon>Enterobacterales</taxon>
        <taxon>Morganellaceae</taxon>
        <taxon>Morganella</taxon>
    </lineage>
</organism>
<dbReference type="SUPFAM" id="SSF56655">
    <property type="entry name" value="Carbohydrate phosphatase"/>
    <property type="match status" value="1"/>
</dbReference>
<dbReference type="Gene3D" id="3.30.540.10">
    <property type="entry name" value="Fructose-1,6-Bisphosphatase, subunit A, domain 1"/>
    <property type="match status" value="1"/>
</dbReference>
<dbReference type="CDD" id="cd01641">
    <property type="entry name" value="Bacterial_IMPase_like_1"/>
    <property type="match status" value="1"/>
</dbReference>
<proteinExistence type="inferred from homology"/>
<dbReference type="PANTHER" id="PTHR20854">
    <property type="entry name" value="INOSITOL MONOPHOSPHATASE"/>
    <property type="match status" value="1"/>
</dbReference>
<dbReference type="PRINTS" id="PR00377">
    <property type="entry name" value="IMPHPHTASES"/>
</dbReference>
<dbReference type="AlphaFoldDB" id="A0A1B8HQ32"/>
<dbReference type="InterPro" id="IPR000760">
    <property type="entry name" value="Inositol_monophosphatase-like"/>
</dbReference>
<feature type="binding site" evidence="2">
    <location>
        <position position="222"/>
    </location>
    <ligand>
        <name>Mg(2+)</name>
        <dbReference type="ChEBI" id="CHEBI:18420"/>
        <label>1</label>
        <note>catalytic</note>
    </ligand>
</feature>
<keyword evidence="2" id="KW-0460">Magnesium</keyword>
<dbReference type="RefSeq" id="WP_067420953.1">
    <property type="nucleotide sequence ID" value="NZ_LZEX01000001.1"/>
</dbReference>
<reference evidence="3 4" key="1">
    <citation type="submission" date="2016-06" db="EMBL/GenBank/DDBJ databases">
        <authorList>
            <person name="Kjaerup R.B."/>
            <person name="Dalgaard T.S."/>
            <person name="Juul-Madsen H.R."/>
        </authorList>
    </citation>
    <scope>NUCLEOTIDE SEQUENCE [LARGE SCALE GENOMIC DNA]</scope>
    <source>
        <strain evidence="3 4">GCSL-Mp3</strain>
    </source>
</reference>
<dbReference type="PANTHER" id="PTHR20854:SF4">
    <property type="entry name" value="INOSITOL-1-MONOPHOSPHATASE-RELATED"/>
    <property type="match status" value="1"/>
</dbReference>
<name>A0A1B8HQ32_9GAMM</name>
<feature type="binding site" evidence="2">
    <location>
        <position position="74"/>
    </location>
    <ligand>
        <name>Mg(2+)</name>
        <dbReference type="ChEBI" id="CHEBI:18420"/>
        <label>1</label>
        <note>catalytic</note>
    </ligand>
</feature>
<feature type="binding site" evidence="2">
    <location>
        <position position="95"/>
    </location>
    <ligand>
        <name>Mg(2+)</name>
        <dbReference type="ChEBI" id="CHEBI:18420"/>
        <label>1</label>
        <note>catalytic</note>
    </ligand>
</feature>
<dbReference type="Pfam" id="PF00459">
    <property type="entry name" value="Inositol_P"/>
    <property type="match status" value="1"/>
</dbReference>
<comment type="caution">
    <text evidence="3">The sequence shown here is derived from an EMBL/GenBank/DDBJ whole genome shotgun (WGS) entry which is preliminary data.</text>
</comment>
<protein>
    <submittedName>
        <fullName evidence="3">Inositol monophosphatase</fullName>
    </submittedName>
</protein>
<comment type="similarity">
    <text evidence="1">Belongs to the inositol monophosphatase superfamily.</text>
</comment>
<evidence type="ECO:0000256" key="2">
    <source>
        <dbReference type="PIRSR" id="PIRSR600760-2"/>
    </source>
</evidence>
<dbReference type="Proteomes" id="UP000092247">
    <property type="component" value="Unassembled WGS sequence"/>
</dbReference>
<dbReference type="STRING" id="368603.AYY16_05840"/>
<keyword evidence="2" id="KW-0479">Metal-binding</keyword>